<dbReference type="RefSeq" id="XP_040684361.1">
    <property type="nucleotide sequence ID" value="XM_040831640.1"/>
</dbReference>
<proteinExistence type="predicted"/>
<protein>
    <recommendedName>
        <fullName evidence="4">MARVEL domain-containing protein</fullName>
    </recommendedName>
</protein>
<evidence type="ECO:0008006" key="4">
    <source>
        <dbReference type="Google" id="ProtNLM"/>
    </source>
</evidence>
<feature type="transmembrane region" description="Helical" evidence="1">
    <location>
        <begin position="159"/>
        <end position="178"/>
    </location>
</feature>
<feature type="transmembrane region" description="Helical" evidence="1">
    <location>
        <begin position="111"/>
        <end position="133"/>
    </location>
</feature>
<dbReference type="OrthoDB" id="5279542at2759"/>
<feature type="transmembrane region" description="Helical" evidence="1">
    <location>
        <begin position="74"/>
        <end position="96"/>
    </location>
</feature>
<keyword evidence="3" id="KW-1185">Reference proteome</keyword>
<dbReference type="Proteomes" id="UP000184383">
    <property type="component" value="Unassembled WGS sequence"/>
</dbReference>
<dbReference type="AlphaFoldDB" id="A0A1L9R705"/>
<sequence>MNDIYQRLQFHWDNTRQRLIDNGNPPWLLNKTIFRLTTALMAIIGLALFGAAIKPWGENFEHVRGTVKGDWQDALALCSLLLSFLYNTLSIPWVFWHARPVHPLLDCNADFTVWITLGVGVVFAGWGGAFNLWHSITSSDEIRCVGCSPVLYEIGRLELAGLCFGIIVWTMTTLLLIHGCVQAVRLYRYGTGPAGFFNLEGNTYFMDEKESQRMMMEEWLPSQLDMPRPPPKTWSKYRSMHNGRMDFYDLR</sequence>
<evidence type="ECO:0000256" key="1">
    <source>
        <dbReference type="SAM" id="Phobius"/>
    </source>
</evidence>
<accession>A0A1L9R705</accession>
<evidence type="ECO:0000313" key="2">
    <source>
        <dbReference type="EMBL" id="OJJ30684.1"/>
    </source>
</evidence>
<gene>
    <name evidence="2" type="ORF">ASPWEDRAFT_177335</name>
</gene>
<keyword evidence="1" id="KW-0472">Membrane</keyword>
<keyword evidence="1" id="KW-0812">Transmembrane</keyword>
<dbReference type="EMBL" id="KV878217">
    <property type="protein sequence ID" value="OJJ30684.1"/>
    <property type="molecule type" value="Genomic_DNA"/>
</dbReference>
<dbReference type="VEuPathDB" id="FungiDB:ASPWEDRAFT_177335"/>
<dbReference type="GeneID" id="63747488"/>
<name>A0A1L9R705_ASPWE</name>
<evidence type="ECO:0000313" key="3">
    <source>
        <dbReference type="Proteomes" id="UP000184383"/>
    </source>
</evidence>
<reference evidence="3" key="1">
    <citation type="journal article" date="2017" name="Genome Biol.">
        <title>Comparative genomics reveals high biological diversity and specific adaptations in the industrially and medically important fungal genus Aspergillus.</title>
        <authorList>
            <person name="de Vries R.P."/>
            <person name="Riley R."/>
            <person name="Wiebenga A."/>
            <person name="Aguilar-Osorio G."/>
            <person name="Amillis S."/>
            <person name="Uchima C.A."/>
            <person name="Anderluh G."/>
            <person name="Asadollahi M."/>
            <person name="Askin M."/>
            <person name="Barry K."/>
            <person name="Battaglia E."/>
            <person name="Bayram O."/>
            <person name="Benocci T."/>
            <person name="Braus-Stromeyer S.A."/>
            <person name="Caldana C."/>
            <person name="Canovas D."/>
            <person name="Cerqueira G.C."/>
            <person name="Chen F."/>
            <person name="Chen W."/>
            <person name="Choi C."/>
            <person name="Clum A."/>
            <person name="Dos Santos R.A."/>
            <person name="Damasio A.R."/>
            <person name="Diallinas G."/>
            <person name="Emri T."/>
            <person name="Fekete E."/>
            <person name="Flipphi M."/>
            <person name="Freyberg S."/>
            <person name="Gallo A."/>
            <person name="Gournas C."/>
            <person name="Habgood R."/>
            <person name="Hainaut M."/>
            <person name="Harispe M.L."/>
            <person name="Henrissat B."/>
            <person name="Hilden K.S."/>
            <person name="Hope R."/>
            <person name="Hossain A."/>
            <person name="Karabika E."/>
            <person name="Karaffa L."/>
            <person name="Karanyi Z."/>
            <person name="Krasevec N."/>
            <person name="Kuo A."/>
            <person name="Kusch H."/>
            <person name="LaButti K."/>
            <person name="Lagendijk E.L."/>
            <person name="Lapidus A."/>
            <person name="Levasseur A."/>
            <person name="Lindquist E."/>
            <person name="Lipzen A."/>
            <person name="Logrieco A.F."/>
            <person name="MacCabe A."/>
            <person name="Maekelae M.R."/>
            <person name="Malavazi I."/>
            <person name="Melin P."/>
            <person name="Meyer V."/>
            <person name="Mielnichuk N."/>
            <person name="Miskei M."/>
            <person name="Molnar A.P."/>
            <person name="Mule G."/>
            <person name="Ngan C.Y."/>
            <person name="Orejas M."/>
            <person name="Orosz E."/>
            <person name="Ouedraogo J.P."/>
            <person name="Overkamp K.M."/>
            <person name="Park H.-S."/>
            <person name="Perrone G."/>
            <person name="Piumi F."/>
            <person name="Punt P.J."/>
            <person name="Ram A.F."/>
            <person name="Ramon A."/>
            <person name="Rauscher S."/>
            <person name="Record E."/>
            <person name="Riano-Pachon D.M."/>
            <person name="Robert V."/>
            <person name="Roehrig J."/>
            <person name="Ruller R."/>
            <person name="Salamov A."/>
            <person name="Salih N.S."/>
            <person name="Samson R.A."/>
            <person name="Sandor E."/>
            <person name="Sanguinetti M."/>
            <person name="Schuetze T."/>
            <person name="Sepcic K."/>
            <person name="Shelest E."/>
            <person name="Sherlock G."/>
            <person name="Sophianopoulou V."/>
            <person name="Squina F.M."/>
            <person name="Sun H."/>
            <person name="Susca A."/>
            <person name="Todd R.B."/>
            <person name="Tsang A."/>
            <person name="Unkles S.E."/>
            <person name="van de Wiele N."/>
            <person name="van Rossen-Uffink D."/>
            <person name="Oliveira J.V."/>
            <person name="Vesth T.C."/>
            <person name="Visser J."/>
            <person name="Yu J.-H."/>
            <person name="Zhou M."/>
            <person name="Andersen M.R."/>
            <person name="Archer D.B."/>
            <person name="Baker S.E."/>
            <person name="Benoit I."/>
            <person name="Brakhage A.A."/>
            <person name="Braus G.H."/>
            <person name="Fischer R."/>
            <person name="Frisvad J.C."/>
            <person name="Goldman G.H."/>
            <person name="Houbraken J."/>
            <person name="Oakley B."/>
            <person name="Pocsi I."/>
            <person name="Scazzocchio C."/>
            <person name="Seiboth B."/>
            <person name="vanKuyk P.A."/>
            <person name="Wortman J."/>
            <person name="Dyer P.S."/>
            <person name="Grigoriev I.V."/>
        </authorList>
    </citation>
    <scope>NUCLEOTIDE SEQUENCE [LARGE SCALE GENOMIC DNA]</scope>
    <source>
        <strain evidence="3">DTO 134E9</strain>
    </source>
</reference>
<organism evidence="2 3">
    <name type="scientific">Aspergillus wentii DTO 134E9</name>
    <dbReference type="NCBI Taxonomy" id="1073089"/>
    <lineage>
        <taxon>Eukaryota</taxon>
        <taxon>Fungi</taxon>
        <taxon>Dikarya</taxon>
        <taxon>Ascomycota</taxon>
        <taxon>Pezizomycotina</taxon>
        <taxon>Eurotiomycetes</taxon>
        <taxon>Eurotiomycetidae</taxon>
        <taxon>Eurotiales</taxon>
        <taxon>Aspergillaceae</taxon>
        <taxon>Aspergillus</taxon>
        <taxon>Aspergillus subgen. Cremei</taxon>
    </lineage>
</organism>
<keyword evidence="1" id="KW-1133">Transmembrane helix</keyword>
<feature type="transmembrane region" description="Helical" evidence="1">
    <location>
        <begin position="33"/>
        <end position="53"/>
    </location>
</feature>